<organism evidence="3 4">
    <name type="scientific">Oryzias melastigma</name>
    <name type="common">Marine medaka</name>
    <dbReference type="NCBI Taxonomy" id="30732"/>
    <lineage>
        <taxon>Eukaryota</taxon>
        <taxon>Metazoa</taxon>
        <taxon>Chordata</taxon>
        <taxon>Craniata</taxon>
        <taxon>Vertebrata</taxon>
        <taxon>Euteleostomi</taxon>
        <taxon>Actinopterygii</taxon>
        <taxon>Neopterygii</taxon>
        <taxon>Teleostei</taxon>
        <taxon>Neoteleostei</taxon>
        <taxon>Acanthomorphata</taxon>
        <taxon>Ovalentaria</taxon>
        <taxon>Atherinomorphae</taxon>
        <taxon>Beloniformes</taxon>
        <taxon>Adrianichthyidae</taxon>
        <taxon>Oryziinae</taxon>
        <taxon>Oryzias</taxon>
    </lineage>
</organism>
<accession>A0A3B3CA57</accession>
<dbReference type="OMA" id="FTCCAGS"/>
<evidence type="ECO:0000256" key="1">
    <source>
        <dbReference type="SAM" id="MobiDB-lite"/>
    </source>
</evidence>
<dbReference type="PaxDb" id="30732-ENSOMEP00000014183"/>
<sequence>MLFSWCLMNPVCSFWTRLSLVFMLISFAASQRKRQSGSDSYYEAWSGSSRGESGSGGPMSSGEKYPAPGEQDAEFDHAAAGMWRLRPDRPFPQMAWTSAHVPLGMVEQRPLYPSSYLVKTSSGYQRTRDSSSDAKYTQDIFGHIPLPEPHKAPGFKGRKI</sequence>
<keyword evidence="4" id="KW-1185">Reference proteome</keyword>
<name>A0A3B3CA57_ORYME</name>
<dbReference type="AlphaFoldDB" id="A0A3B3CA57"/>
<feature type="signal peptide" evidence="2">
    <location>
        <begin position="1"/>
        <end position="30"/>
    </location>
</feature>
<evidence type="ECO:0000313" key="4">
    <source>
        <dbReference type="Proteomes" id="UP000261560"/>
    </source>
</evidence>
<keyword evidence="2" id="KW-0732">Signal</keyword>
<proteinExistence type="predicted"/>
<dbReference type="Ensembl" id="ENSOMET00000022024.1">
    <property type="protein sequence ID" value="ENSOMEP00000014183.1"/>
    <property type="gene ID" value="ENSOMEG00000015667.1"/>
</dbReference>
<reference evidence="3" key="2">
    <citation type="submission" date="2025-09" db="UniProtKB">
        <authorList>
            <consortium name="Ensembl"/>
        </authorList>
    </citation>
    <scope>IDENTIFICATION</scope>
</reference>
<feature type="chain" id="PRO_5017272554" evidence="2">
    <location>
        <begin position="31"/>
        <end position="160"/>
    </location>
</feature>
<dbReference type="Proteomes" id="UP000261560">
    <property type="component" value="Unplaced"/>
</dbReference>
<reference evidence="3" key="1">
    <citation type="submission" date="2025-08" db="UniProtKB">
        <authorList>
            <consortium name="Ensembl"/>
        </authorList>
    </citation>
    <scope>IDENTIFICATION</scope>
</reference>
<evidence type="ECO:0000256" key="2">
    <source>
        <dbReference type="SAM" id="SignalP"/>
    </source>
</evidence>
<evidence type="ECO:0000313" key="3">
    <source>
        <dbReference type="Ensembl" id="ENSOMEP00000014183.1"/>
    </source>
</evidence>
<feature type="region of interest" description="Disordered" evidence="1">
    <location>
        <begin position="41"/>
        <end position="71"/>
    </location>
</feature>
<protein>
    <submittedName>
        <fullName evidence="3">Uncharacterized protein</fullName>
    </submittedName>
</protein>
<dbReference type="GeneTree" id="ENSGT01000000214725"/>